<sequence>MAFFSAPTILELLAKQHQHQHDIDSSQPGSDFPKRPQQIDTPIKTRSRIGIANLKMLRLATYRAFPVELFRQFALAEIASLQEQSARLSEAEKPEAKTIRGGYCVTNGRHDWLLSIEYLLDSFSPQQPYKPVNT</sequence>
<dbReference type="EMBL" id="QPEX01000010">
    <property type="protein sequence ID" value="RCS54725.1"/>
    <property type="molecule type" value="Genomic_DNA"/>
</dbReference>
<name>A0A368KY73_9BACT</name>
<protein>
    <submittedName>
        <fullName evidence="2">Uncharacterized protein</fullName>
    </submittedName>
</protein>
<evidence type="ECO:0000313" key="2">
    <source>
        <dbReference type="EMBL" id="RCS54725.1"/>
    </source>
</evidence>
<comment type="caution">
    <text evidence="2">The sequence shown here is derived from an EMBL/GenBank/DDBJ whole genome shotgun (WGS) entry which is preliminary data.</text>
</comment>
<reference evidence="2 3" key="1">
    <citation type="submission" date="2018-07" db="EMBL/GenBank/DDBJ databases">
        <title>Comparative genomes isolates from brazilian mangrove.</title>
        <authorList>
            <person name="De Araujo J.E."/>
            <person name="Taketani R.G."/>
            <person name="Silva M.C.P."/>
            <person name="Lourenco M.V."/>
            <person name="Oliveira V.M."/>
            <person name="Andreote F.D."/>
        </authorList>
    </citation>
    <scope>NUCLEOTIDE SEQUENCE [LARGE SCALE GENOMIC DNA]</scope>
    <source>
        <strain evidence="2 3">HEX PRIS-MGV</strain>
    </source>
</reference>
<feature type="region of interest" description="Disordered" evidence="1">
    <location>
        <begin position="17"/>
        <end position="40"/>
    </location>
</feature>
<dbReference type="AlphaFoldDB" id="A0A368KY73"/>
<gene>
    <name evidence="2" type="ORF">DTL42_06255</name>
</gene>
<evidence type="ECO:0000313" key="3">
    <source>
        <dbReference type="Proteomes" id="UP000253562"/>
    </source>
</evidence>
<dbReference type="Proteomes" id="UP000253562">
    <property type="component" value="Unassembled WGS sequence"/>
</dbReference>
<evidence type="ECO:0000256" key="1">
    <source>
        <dbReference type="SAM" id="MobiDB-lite"/>
    </source>
</evidence>
<organism evidence="2 3">
    <name type="scientific">Bremerella cremea</name>
    <dbReference type="NCBI Taxonomy" id="1031537"/>
    <lineage>
        <taxon>Bacteria</taxon>
        <taxon>Pseudomonadati</taxon>
        <taxon>Planctomycetota</taxon>
        <taxon>Planctomycetia</taxon>
        <taxon>Pirellulales</taxon>
        <taxon>Pirellulaceae</taxon>
        <taxon>Bremerella</taxon>
    </lineage>
</organism>
<proteinExistence type="predicted"/>
<accession>A0A368KY73</accession>